<dbReference type="OMA" id="WNYKFTW"/>
<accession>A0A152A2F3</accession>
<evidence type="ECO:0000256" key="2">
    <source>
        <dbReference type="ARBA" id="ARBA00023002"/>
    </source>
</evidence>
<feature type="domain" description="Saccharopine dehydrogenase-like C-terminal" evidence="4">
    <location>
        <begin position="127"/>
        <end position="473"/>
    </location>
</feature>
<comment type="caution">
    <text evidence="5">The sequence shown here is derived from an EMBL/GenBank/DDBJ whole genome shotgun (WGS) entry which is preliminary data.</text>
</comment>
<dbReference type="SUPFAM" id="SSF55347">
    <property type="entry name" value="Glyceraldehyde-3-phosphate dehydrogenase-like, C-terminal domain"/>
    <property type="match status" value="1"/>
</dbReference>
<organism evidence="5 6">
    <name type="scientific">Tieghemostelium lacteum</name>
    <name type="common">Slime mold</name>
    <name type="synonym">Dictyostelium lacteum</name>
    <dbReference type="NCBI Taxonomy" id="361077"/>
    <lineage>
        <taxon>Eukaryota</taxon>
        <taxon>Amoebozoa</taxon>
        <taxon>Evosea</taxon>
        <taxon>Eumycetozoa</taxon>
        <taxon>Dictyostelia</taxon>
        <taxon>Dictyosteliales</taxon>
        <taxon>Raperosteliaceae</taxon>
        <taxon>Tieghemostelium</taxon>
    </lineage>
</organism>
<dbReference type="Pfam" id="PF03435">
    <property type="entry name" value="Sacchrp_dh_NADP"/>
    <property type="match status" value="1"/>
</dbReference>
<sequence length="482" mass="53942">MTKEILLLGSGFVAKPAVDYLLKRDDFHITCISLFQNELDGISKGYTKEKISTVQLDVVNKVDELNEFIPKSDVVISLLPATLHPIVAKLCIKYKKHFITASYISPEMKSLDKEAKEAGITFLNELGLDPGIDHMSSMKIIDHAKANGGQVVSFVSWCGALPSMDNNDNPFGYKFSWSPKGVLLSASLSAKFLWDGHTDEVPANIKFAVLQPVNIQHQDKLLEFEGVANRDSFPYIESYNLNPQHVKTMYRGTLRWKGFGVMVRALAAIGLFSTNPDERLIVSATSSTPISWRKYLIQLLGCNDNDGDLVYCLESQIKEAFQQQKTQSEKEQFNFPIINRDIEQDTKYAIEGFKWLGMFSNDEIIQNRGNIPLDTLCATLEKKLSYQPDQVDIVVLQHEFIVKYSDHMEKETSKLICFGQKGGSSGTSITVGVPVGIAAELILDQVIKEHGVIGPVTPEIYLPILDKLKKEGIEMIETLEKI</sequence>
<dbReference type="GO" id="GO:0019878">
    <property type="term" value="P:lysine biosynthetic process via aminoadipic acid"/>
    <property type="evidence" value="ECO:0007669"/>
    <property type="project" value="TreeGrafter"/>
</dbReference>
<keyword evidence="1" id="KW-0521">NADP</keyword>
<evidence type="ECO:0000256" key="1">
    <source>
        <dbReference type="ARBA" id="ARBA00022857"/>
    </source>
</evidence>
<evidence type="ECO:0000313" key="6">
    <source>
        <dbReference type="Proteomes" id="UP000076078"/>
    </source>
</evidence>
<evidence type="ECO:0000259" key="4">
    <source>
        <dbReference type="Pfam" id="PF16653"/>
    </source>
</evidence>
<gene>
    <name evidence="5" type="ORF">DLAC_11537</name>
</gene>
<dbReference type="Gene3D" id="3.40.50.720">
    <property type="entry name" value="NAD(P)-binding Rossmann-like Domain"/>
    <property type="match status" value="1"/>
</dbReference>
<evidence type="ECO:0000313" key="5">
    <source>
        <dbReference type="EMBL" id="KYR00432.1"/>
    </source>
</evidence>
<evidence type="ECO:0008006" key="7">
    <source>
        <dbReference type="Google" id="ProtNLM"/>
    </source>
</evidence>
<dbReference type="EMBL" id="LODT01000014">
    <property type="protein sequence ID" value="KYR00432.1"/>
    <property type="molecule type" value="Genomic_DNA"/>
</dbReference>
<dbReference type="FunCoup" id="A0A152A2F3">
    <property type="interactions" value="204"/>
</dbReference>
<dbReference type="Gene3D" id="1.10.1870.10">
    <property type="entry name" value="Domain 3, Saccharopine reductase"/>
    <property type="match status" value="1"/>
</dbReference>
<dbReference type="SUPFAM" id="SSF51735">
    <property type="entry name" value="NAD(P)-binding Rossmann-fold domains"/>
    <property type="match status" value="1"/>
</dbReference>
<proteinExistence type="predicted"/>
<dbReference type="STRING" id="361077.A0A152A2F3"/>
<keyword evidence="6" id="KW-1185">Reference proteome</keyword>
<dbReference type="PANTHER" id="PTHR11133">
    <property type="entry name" value="SACCHAROPINE DEHYDROGENASE"/>
    <property type="match status" value="1"/>
</dbReference>
<dbReference type="InterPro" id="IPR032095">
    <property type="entry name" value="Sacchrp_dh-like_C"/>
</dbReference>
<dbReference type="OrthoDB" id="10059875at2759"/>
<dbReference type="Pfam" id="PF16653">
    <property type="entry name" value="Sacchrp_dh_C"/>
    <property type="match status" value="1"/>
</dbReference>
<protein>
    <recommendedName>
        <fullName evidence="7">Saccharopine dehydrogenase</fullName>
    </recommendedName>
</protein>
<reference evidence="5 6" key="1">
    <citation type="submission" date="2015-12" db="EMBL/GenBank/DDBJ databases">
        <title>Dictyostelia acquired genes for synthesis and detection of signals that induce cell-type specialization by lateral gene transfer from prokaryotes.</title>
        <authorList>
            <person name="Gloeckner G."/>
            <person name="Schaap P."/>
        </authorList>
    </citation>
    <scope>NUCLEOTIDE SEQUENCE [LARGE SCALE GENOMIC DNA]</scope>
    <source>
        <strain evidence="5 6">TK</strain>
    </source>
</reference>
<dbReference type="InterPro" id="IPR051168">
    <property type="entry name" value="AASS"/>
</dbReference>
<dbReference type="InterPro" id="IPR005097">
    <property type="entry name" value="Sacchrp_dh_NADP-bd"/>
</dbReference>
<dbReference type="Gene3D" id="3.30.360.10">
    <property type="entry name" value="Dihydrodipicolinate Reductase, domain 2"/>
    <property type="match status" value="1"/>
</dbReference>
<dbReference type="GO" id="GO:0004753">
    <property type="term" value="F:saccharopine dehydrogenase activity"/>
    <property type="evidence" value="ECO:0007669"/>
    <property type="project" value="TreeGrafter"/>
</dbReference>
<name>A0A152A2F3_TIELA</name>
<dbReference type="InterPro" id="IPR036291">
    <property type="entry name" value="NAD(P)-bd_dom_sf"/>
</dbReference>
<keyword evidence="2" id="KW-0560">Oxidoreductase</keyword>
<dbReference type="AlphaFoldDB" id="A0A152A2F3"/>
<dbReference type="InParanoid" id="A0A152A2F3"/>
<feature type="domain" description="Saccharopine dehydrogenase NADP binding" evidence="3">
    <location>
        <begin position="5"/>
        <end position="122"/>
    </location>
</feature>
<dbReference type="Proteomes" id="UP000076078">
    <property type="component" value="Unassembled WGS sequence"/>
</dbReference>
<dbReference type="GO" id="GO:0005737">
    <property type="term" value="C:cytoplasm"/>
    <property type="evidence" value="ECO:0007669"/>
    <property type="project" value="TreeGrafter"/>
</dbReference>
<evidence type="ECO:0000259" key="3">
    <source>
        <dbReference type="Pfam" id="PF03435"/>
    </source>
</evidence>
<dbReference type="FunFam" id="3.40.50.720:FF:000072">
    <property type="entry name" value="Saccharopine dehydrogenase [NADP(+), L-glutamate-forming]"/>
    <property type="match status" value="1"/>
</dbReference>
<dbReference type="PANTHER" id="PTHR11133:SF22">
    <property type="entry name" value="ALPHA-AMINOADIPIC SEMIALDEHYDE SYNTHASE, MITOCHONDRIAL"/>
    <property type="match status" value="1"/>
</dbReference>